<sequence length="204" mass="22012">MQQLVTEIKSIPGVIGACCYHSRKGLVANSLPGLFKTDRLNEIGRLLAKILAAGRLNFPDLSDLTLQYEETAIVCRPIDQNTCLAILCDPAINMNLLGMSLNLAMENFQPAVSGSQTAAARTDALLPDEPLPEAAETMRRLLAKVVGPMASIMFDEALTEVRRTGAGGDNLLNGLLSVIVREIGDEEMAARYRELVTAELKGKS</sequence>
<evidence type="ECO:0000313" key="2">
    <source>
        <dbReference type="EMBL" id="TYP00162.1"/>
    </source>
</evidence>
<dbReference type="AlphaFoldDB" id="A0A5D3WNL7"/>
<evidence type="ECO:0000313" key="3">
    <source>
        <dbReference type="Proteomes" id="UP000324159"/>
    </source>
</evidence>
<keyword evidence="3" id="KW-1185">Reference proteome</keyword>
<dbReference type="RefSeq" id="WP_148894346.1">
    <property type="nucleotide sequence ID" value="NZ_VNIB01000001.1"/>
</dbReference>
<dbReference type="SUPFAM" id="SSF103196">
    <property type="entry name" value="Roadblock/LC7 domain"/>
    <property type="match status" value="1"/>
</dbReference>
<proteinExistence type="predicted"/>
<organism evidence="2 3">
    <name type="scientific">Geothermobacter ehrlichii</name>
    <dbReference type="NCBI Taxonomy" id="213224"/>
    <lineage>
        <taxon>Bacteria</taxon>
        <taxon>Pseudomonadati</taxon>
        <taxon>Thermodesulfobacteriota</taxon>
        <taxon>Desulfuromonadia</taxon>
        <taxon>Desulfuromonadales</taxon>
        <taxon>Geothermobacteraceae</taxon>
        <taxon>Geothermobacter</taxon>
    </lineage>
</organism>
<dbReference type="InterPro" id="IPR058395">
    <property type="entry name" value="DUF8082"/>
</dbReference>
<dbReference type="Pfam" id="PF26309">
    <property type="entry name" value="DUF8082"/>
    <property type="match status" value="1"/>
</dbReference>
<name>A0A5D3WNL7_9BACT</name>
<gene>
    <name evidence="2" type="ORF">EDC39_101323</name>
</gene>
<evidence type="ECO:0000259" key="1">
    <source>
        <dbReference type="Pfam" id="PF26309"/>
    </source>
</evidence>
<dbReference type="OrthoDB" id="5401751at2"/>
<comment type="caution">
    <text evidence="2">The sequence shown here is derived from an EMBL/GenBank/DDBJ whole genome shotgun (WGS) entry which is preliminary data.</text>
</comment>
<dbReference type="Proteomes" id="UP000324159">
    <property type="component" value="Unassembled WGS sequence"/>
</dbReference>
<accession>A0A5D3WNL7</accession>
<protein>
    <recommendedName>
        <fullName evidence="1">DUF8082 domain-containing protein</fullName>
    </recommendedName>
</protein>
<feature type="domain" description="DUF8082" evidence="1">
    <location>
        <begin position="136"/>
        <end position="196"/>
    </location>
</feature>
<dbReference type="EMBL" id="VNIB01000001">
    <property type="protein sequence ID" value="TYP00162.1"/>
    <property type="molecule type" value="Genomic_DNA"/>
</dbReference>
<reference evidence="2 3" key="1">
    <citation type="submission" date="2019-07" db="EMBL/GenBank/DDBJ databases">
        <title>Genomic Encyclopedia of Type Strains, Phase IV (KMG-IV): sequencing the most valuable type-strain genomes for metagenomic binning, comparative biology and taxonomic classification.</title>
        <authorList>
            <person name="Goeker M."/>
        </authorList>
    </citation>
    <scope>NUCLEOTIDE SEQUENCE [LARGE SCALE GENOMIC DNA]</scope>
    <source>
        <strain evidence="2 3">SS015</strain>
    </source>
</reference>